<evidence type="ECO:0000256" key="4">
    <source>
        <dbReference type="ARBA" id="ARBA00022960"/>
    </source>
</evidence>
<dbReference type="GO" id="GO:0005576">
    <property type="term" value="C:extracellular region"/>
    <property type="evidence" value="ECO:0007669"/>
    <property type="project" value="TreeGrafter"/>
</dbReference>
<dbReference type="PANTHER" id="PTHR30582:SF2">
    <property type="entry name" value="L,D-TRANSPEPTIDASE YCIB-RELATED"/>
    <property type="match status" value="1"/>
</dbReference>
<keyword evidence="6 7" id="KW-0961">Cell wall biogenesis/degradation</keyword>
<dbReference type="Gene3D" id="2.40.440.10">
    <property type="entry name" value="L,D-transpeptidase catalytic domain-like"/>
    <property type="match status" value="1"/>
</dbReference>
<evidence type="ECO:0000259" key="8">
    <source>
        <dbReference type="PROSITE" id="PS52029"/>
    </source>
</evidence>
<dbReference type="InterPro" id="IPR050979">
    <property type="entry name" value="LD-transpeptidase"/>
</dbReference>
<proteinExistence type="inferred from homology"/>
<dbReference type="GO" id="GO:0008360">
    <property type="term" value="P:regulation of cell shape"/>
    <property type="evidence" value="ECO:0007669"/>
    <property type="project" value="UniProtKB-UniRule"/>
</dbReference>
<keyword evidence="4 7" id="KW-0133">Cell shape</keyword>
<dbReference type="GO" id="GO:0071555">
    <property type="term" value="P:cell wall organization"/>
    <property type="evidence" value="ECO:0007669"/>
    <property type="project" value="UniProtKB-UniRule"/>
</dbReference>
<dbReference type="AlphaFoldDB" id="A0A6N6MU37"/>
<keyword evidence="3" id="KW-0808">Transferase</keyword>
<feature type="domain" description="L,D-TPase catalytic" evidence="8">
    <location>
        <begin position="25"/>
        <end position="138"/>
    </location>
</feature>
<reference evidence="9 10" key="1">
    <citation type="submission" date="2019-09" db="EMBL/GenBank/DDBJ databases">
        <title>YIM 132548 draft genome.</title>
        <authorList>
            <person name="Jiang L."/>
        </authorList>
    </citation>
    <scope>NUCLEOTIDE SEQUENCE [LARGE SCALE GENOMIC DNA]</scope>
    <source>
        <strain evidence="9 10">YIM 132548</strain>
    </source>
</reference>
<dbReference type="GO" id="GO:0016740">
    <property type="term" value="F:transferase activity"/>
    <property type="evidence" value="ECO:0007669"/>
    <property type="project" value="UniProtKB-KW"/>
</dbReference>
<dbReference type="Pfam" id="PF03734">
    <property type="entry name" value="YkuD"/>
    <property type="match status" value="1"/>
</dbReference>
<evidence type="ECO:0000256" key="7">
    <source>
        <dbReference type="PROSITE-ProRule" id="PRU01373"/>
    </source>
</evidence>
<sequence>MRALRIAILGGIFACALGAPAFAGILAQIDQSRQRMRVYVDGSLAYDWPVSTARQGFVTPNGSYRVGLMAPMWRSRKYHGSPMPHAMFFRGGYAIHGTYAVGHLGRRASHGCIRLSPGHARALFRLTRLHGGARVVIRN</sequence>
<dbReference type="EMBL" id="VZZJ01000003">
    <property type="protein sequence ID" value="KAB1075368.1"/>
    <property type="molecule type" value="Genomic_DNA"/>
</dbReference>
<dbReference type="InterPro" id="IPR038063">
    <property type="entry name" value="Transpep_catalytic_dom"/>
</dbReference>
<dbReference type="CDD" id="cd16913">
    <property type="entry name" value="YkuD_like"/>
    <property type="match status" value="1"/>
</dbReference>
<evidence type="ECO:0000256" key="3">
    <source>
        <dbReference type="ARBA" id="ARBA00022679"/>
    </source>
</evidence>
<dbReference type="GO" id="GO:0018104">
    <property type="term" value="P:peptidoglycan-protein cross-linking"/>
    <property type="evidence" value="ECO:0007669"/>
    <property type="project" value="TreeGrafter"/>
</dbReference>
<protein>
    <submittedName>
        <fullName evidence="9">L,D-transpeptidase</fullName>
    </submittedName>
</protein>
<comment type="similarity">
    <text evidence="2">Belongs to the YkuD family.</text>
</comment>
<keyword evidence="5 7" id="KW-0573">Peptidoglycan synthesis</keyword>
<feature type="active site" description="Nucleophile" evidence="7">
    <location>
        <position position="112"/>
    </location>
</feature>
<dbReference type="InterPro" id="IPR005490">
    <property type="entry name" value="LD_TPept_cat_dom"/>
</dbReference>
<evidence type="ECO:0000256" key="6">
    <source>
        <dbReference type="ARBA" id="ARBA00023316"/>
    </source>
</evidence>
<dbReference type="PROSITE" id="PS52029">
    <property type="entry name" value="LD_TPASE"/>
    <property type="match status" value="1"/>
</dbReference>
<comment type="caution">
    <text evidence="9">The sequence shown here is derived from an EMBL/GenBank/DDBJ whole genome shotgun (WGS) entry which is preliminary data.</text>
</comment>
<evidence type="ECO:0000256" key="1">
    <source>
        <dbReference type="ARBA" id="ARBA00004752"/>
    </source>
</evidence>
<dbReference type="GO" id="GO:0071972">
    <property type="term" value="F:peptidoglycan L,D-transpeptidase activity"/>
    <property type="evidence" value="ECO:0007669"/>
    <property type="project" value="TreeGrafter"/>
</dbReference>
<evidence type="ECO:0000313" key="9">
    <source>
        <dbReference type="EMBL" id="KAB1075368.1"/>
    </source>
</evidence>
<organism evidence="9 10">
    <name type="scientific">Methylobacterium planeticum</name>
    <dbReference type="NCBI Taxonomy" id="2615211"/>
    <lineage>
        <taxon>Bacteria</taxon>
        <taxon>Pseudomonadati</taxon>
        <taxon>Pseudomonadota</taxon>
        <taxon>Alphaproteobacteria</taxon>
        <taxon>Hyphomicrobiales</taxon>
        <taxon>Methylobacteriaceae</taxon>
        <taxon>Methylobacterium</taxon>
    </lineage>
</organism>
<dbReference type="PANTHER" id="PTHR30582">
    <property type="entry name" value="L,D-TRANSPEPTIDASE"/>
    <property type="match status" value="1"/>
</dbReference>
<name>A0A6N6MU37_9HYPH</name>
<evidence type="ECO:0000313" key="10">
    <source>
        <dbReference type="Proteomes" id="UP000441523"/>
    </source>
</evidence>
<gene>
    <name evidence="9" type="ORF">F6X51_05080</name>
</gene>
<evidence type="ECO:0000256" key="2">
    <source>
        <dbReference type="ARBA" id="ARBA00005992"/>
    </source>
</evidence>
<keyword evidence="10" id="KW-1185">Reference proteome</keyword>
<accession>A0A6N6MU37</accession>
<dbReference type="UniPathway" id="UPA00219"/>
<dbReference type="Proteomes" id="UP000441523">
    <property type="component" value="Unassembled WGS sequence"/>
</dbReference>
<evidence type="ECO:0000256" key="5">
    <source>
        <dbReference type="ARBA" id="ARBA00022984"/>
    </source>
</evidence>
<comment type="pathway">
    <text evidence="1 7">Cell wall biogenesis; peptidoglycan biosynthesis.</text>
</comment>
<dbReference type="SUPFAM" id="SSF141523">
    <property type="entry name" value="L,D-transpeptidase catalytic domain-like"/>
    <property type="match status" value="1"/>
</dbReference>
<feature type="active site" description="Proton donor/acceptor" evidence="7">
    <location>
        <position position="96"/>
    </location>
</feature>